<keyword evidence="1" id="KW-1133">Transmembrane helix</keyword>
<evidence type="ECO:0000313" key="3">
    <source>
        <dbReference type="EMBL" id="MDO6422311.1"/>
    </source>
</evidence>
<dbReference type="GeneID" id="98614582"/>
<reference evidence="3" key="1">
    <citation type="submission" date="2023-07" db="EMBL/GenBank/DDBJ databases">
        <title>Genome content predicts the carbon catabolic preferences of heterotrophic bacteria.</title>
        <authorList>
            <person name="Gralka M."/>
        </authorList>
    </citation>
    <scope>NUCLEOTIDE SEQUENCE</scope>
    <source>
        <strain evidence="3">I3M17_2</strain>
    </source>
</reference>
<evidence type="ECO:0000313" key="4">
    <source>
        <dbReference type="Proteomes" id="UP001169760"/>
    </source>
</evidence>
<organism evidence="3 4">
    <name type="scientific">Saccharophagus degradans</name>
    <dbReference type="NCBI Taxonomy" id="86304"/>
    <lineage>
        <taxon>Bacteria</taxon>
        <taxon>Pseudomonadati</taxon>
        <taxon>Pseudomonadota</taxon>
        <taxon>Gammaproteobacteria</taxon>
        <taxon>Cellvibrionales</taxon>
        <taxon>Cellvibrionaceae</taxon>
        <taxon>Saccharophagus</taxon>
    </lineage>
</organism>
<evidence type="ECO:0000259" key="2">
    <source>
        <dbReference type="Pfam" id="PF09335"/>
    </source>
</evidence>
<dbReference type="RefSeq" id="WP_011469413.1">
    <property type="nucleotide sequence ID" value="NZ_JAHKPP010000009.1"/>
</dbReference>
<sequence length="143" mass="16340">MLSYWLLFGSAFIAATIFPFYSEILLVTLLADGKNVALLWLFATAGNSLGAVVNWLLGKYLLRFQTKRWFPFKLDQLARYQAWFQKYGVWSLLLAWMPLGGDALTFIAGMMRVNFWVFFLLTAIGKGLRYAVVILLTLGVIHF</sequence>
<feature type="domain" description="VTT" evidence="2">
    <location>
        <begin position="23"/>
        <end position="136"/>
    </location>
</feature>
<dbReference type="Proteomes" id="UP001169760">
    <property type="component" value="Unassembled WGS sequence"/>
</dbReference>
<dbReference type="PANTHER" id="PTHR42709">
    <property type="entry name" value="ALKALINE PHOSPHATASE LIKE PROTEIN"/>
    <property type="match status" value="1"/>
</dbReference>
<dbReference type="PANTHER" id="PTHR42709:SF4">
    <property type="entry name" value="INNER MEMBRANE PROTEIN YQAA"/>
    <property type="match status" value="1"/>
</dbReference>
<comment type="caution">
    <text evidence="3">The sequence shown here is derived from an EMBL/GenBank/DDBJ whole genome shotgun (WGS) entry which is preliminary data.</text>
</comment>
<dbReference type="EMBL" id="JAUOPB010000005">
    <property type="protein sequence ID" value="MDO6422311.1"/>
    <property type="molecule type" value="Genomic_DNA"/>
</dbReference>
<keyword evidence="1" id="KW-0812">Transmembrane</keyword>
<dbReference type="InterPro" id="IPR032816">
    <property type="entry name" value="VTT_dom"/>
</dbReference>
<keyword evidence="1" id="KW-0472">Membrane</keyword>
<dbReference type="AlphaFoldDB" id="A0AAW7X6E4"/>
<name>A0AAW7X6E4_9GAMM</name>
<feature type="transmembrane region" description="Helical" evidence="1">
    <location>
        <begin position="87"/>
        <end position="109"/>
    </location>
</feature>
<feature type="transmembrane region" description="Helical" evidence="1">
    <location>
        <begin position="37"/>
        <end position="57"/>
    </location>
</feature>
<evidence type="ECO:0000256" key="1">
    <source>
        <dbReference type="SAM" id="Phobius"/>
    </source>
</evidence>
<gene>
    <name evidence="3" type="ORF">Q4521_07480</name>
</gene>
<feature type="transmembrane region" description="Helical" evidence="1">
    <location>
        <begin position="7"/>
        <end position="31"/>
    </location>
</feature>
<accession>A0AAW7X6E4</accession>
<dbReference type="Pfam" id="PF09335">
    <property type="entry name" value="VTT_dom"/>
    <property type="match status" value="1"/>
</dbReference>
<dbReference type="InterPro" id="IPR051311">
    <property type="entry name" value="DedA_domain"/>
</dbReference>
<dbReference type="GO" id="GO:0005886">
    <property type="term" value="C:plasma membrane"/>
    <property type="evidence" value="ECO:0007669"/>
    <property type="project" value="UniProtKB-ARBA"/>
</dbReference>
<proteinExistence type="predicted"/>
<protein>
    <submittedName>
        <fullName evidence="3">YqaA family protein</fullName>
    </submittedName>
</protein>
<feature type="transmembrane region" description="Helical" evidence="1">
    <location>
        <begin position="115"/>
        <end position="141"/>
    </location>
</feature>